<keyword evidence="3" id="KW-0489">Methyltransferase</keyword>
<dbReference type="GO" id="GO:0008168">
    <property type="term" value="F:methyltransferase activity"/>
    <property type="evidence" value="ECO:0007669"/>
    <property type="project" value="UniProtKB-KW"/>
</dbReference>
<sequence length="290" mass="32877">MTIIKAHNLACPIDGLGFDYLEKQLVCENGHVYDIARQGYVNLLPAQHKRTRHPGDSKEMVLARSRFLNSGIYEPVARRLAQIIYSYHGDNKTSCLMDAGCGEGYYLDYVFNYFQNKNNSGEMSFIGMDISKAAIHEAAKRNKQISWLVGTNRRPAIEADSVDIILCVFGFQSFEGFNKILKSGSRIILVEPGPDHLIELREIIYSKVKRTPLQDLSRYEKLGFSVGDSQPLQFKTGLINNKQIHDLLIMTPHFYRATKEGREAAARLDTLDLTVDVMLRTLKKVKEGNE</sequence>
<protein>
    <submittedName>
        <fullName evidence="3">Ribosomal RNA large subunit methyltransferase A</fullName>
        <ecNumber evidence="3">2.1.1.51</ecNumber>
    </submittedName>
</protein>
<feature type="domain" description="Methyltransferase" evidence="1">
    <location>
        <begin position="97"/>
        <end position="181"/>
    </location>
</feature>
<evidence type="ECO:0000313" key="3">
    <source>
        <dbReference type="EMBL" id="VAX14164.1"/>
    </source>
</evidence>
<dbReference type="InterPro" id="IPR041698">
    <property type="entry name" value="Methyltransf_25"/>
</dbReference>
<accession>A0A3B1BQP3</accession>
<dbReference type="Gene3D" id="3.40.50.150">
    <property type="entry name" value="Vaccinia Virus protein VP39"/>
    <property type="match status" value="1"/>
</dbReference>
<dbReference type="Pfam" id="PF13649">
    <property type="entry name" value="Methyltransf_25"/>
    <property type="match status" value="1"/>
</dbReference>
<dbReference type="InterPro" id="IPR029063">
    <property type="entry name" value="SAM-dependent_MTases_sf"/>
</dbReference>
<dbReference type="InterPro" id="IPR016718">
    <property type="entry name" value="rRNA_m1G-MeTrfase_A_prd"/>
</dbReference>
<evidence type="ECO:0000259" key="2">
    <source>
        <dbReference type="Pfam" id="PF21302"/>
    </source>
</evidence>
<reference evidence="3" key="1">
    <citation type="submission" date="2018-06" db="EMBL/GenBank/DDBJ databases">
        <authorList>
            <person name="Zhirakovskaya E."/>
        </authorList>
    </citation>
    <scope>NUCLEOTIDE SEQUENCE</scope>
</reference>
<dbReference type="GO" id="GO:0032259">
    <property type="term" value="P:methylation"/>
    <property type="evidence" value="ECO:0007669"/>
    <property type="project" value="UniProtKB-KW"/>
</dbReference>
<dbReference type="PIRSF" id="PIRSF018249">
    <property type="entry name" value="MyrA_prd"/>
    <property type="match status" value="1"/>
</dbReference>
<dbReference type="SUPFAM" id="SSF53335">
    <property type="entry name" value="S-adenosyl-L-methionine-dependent methyltransferases"/>
    <property type="match status" value="1"/>
</dbReference>
<dbReference type="AlphaFoldDB" id="A0A3B1BQP3"/>
<dbReference type="EC" id="2.1.1.51" evidence="3"/>
<keyword evidence="3" id="KW-0808">Transferase</keyword>
<proteinExistence type="predicted"/>
<dbReference type="InterPro" id="IPR048647">
    <property type="entry name" value="RlmA_N"/>
</dbReference>
<organism evidence="3">
    <name type="scientific">hydrothermal vent metagenome</name>
    <dbReference type="NCBI Taxonomy" id="652676"/>
    <lineage>
        <taxon>unclassified sequences</taxon>
        <taxon>metagenomes</taxon>
        <taxon>ecological metagenomes</taxon>
    </lineage>
</organism>
<dbReference type="EMBL" id="UOFZ01000163">
    <property type="protein sequence ID" value="VAX14164.1"/>
    <property type="molecule type" value="Genomic_DNA"/>
</dbReference>
<name>A0A3B1BQP3_9ZZZZ</name>
<feature type="domain" description="23S rRNA (guanine(745)-N(1))-methyltransferase N-terminal" evidence="2">
    <location>
        <begin position="10"/>
        <end position="52"/>
    </location>
</feature>
<gene>
    <name evidence="3" type="ORF">MNBD_GAMMA24-2648</name>
</gene>
<dbReference type="Pfam" id="PF21302">
    <property type="entry name" value="Zn_ribbon_RlmA"/>
    <property type="match status" value="1"/>
</dbReference>
<dbReference type="CDD" id="cd02440">
    <property type="entry name" value="AdoMet_MTases"/>
    <property type="match status" value="1"/>
</dbReference>
<evidence type="ECO:0000259" key="1">
    <source>
        <dbReference type="Pfam" id="PF13649"/>
    </source>
</evidence>